<dbReference type="SUPFAM" id="SSF81342">
    <property type="entry name" value="Transmembrane di-heme cytochromes"/>
    <property type="match status" value="1"/>
</dbReference>
<evidence type="ECO:0000313" key="2">
    <source>
        <dbReference type="EMBL" id="MBP2373423.1"/>
    </source>
</evidence>
<dbReference type="Gene3D" id="1.20.950.20">
    <property type="entry name" value="Transmembrane di-heme cytochromes, Chain C"/>
    <property type="match status" value="1"/>
</dbReference>
<feature type="transmembrane region" description="Helical" evidence="1">
    <location>
        <begin position="273"/>
        <end position="293"/>
    </location>
</feature>
<feature type="transmembrane region" description="Helical" evidence="1">
    <location>
        <begin position="66"/>
        <end position="85"/>
    </location>
</feature>
<feature type="transmembrane region" description="Helical" evidence="1">
    <location>
        <begin position="229"/>
        <end position="253"/>
    </location>
</feature>
<name>A0ABS4WB64_9MICC</name>
<keyword evidence="1" id="KW-0812">Transmembrane</keyword>
<feature type="transmembrane region" description="Helical" evidence="1">
    <location>
        <begin position="189"/>
        <end position="208"/>
    </location>
</feature>
<gene>
    <name evidence="2" type="ORF">JOF46_001335</name>
</gene>
<accession>A0ABS4WB64</accession>
<evidence type="ECO:0000313" key="3">
    <source>
        <dbReference type="Proteomes" id="UP000766570"/>
    </source>
</evidence>
<protein>
    <submittedName>
        <fullName evidence="2">Thiosulfate reductase cytochrome b subunit</fullName>
    </submittedName>
</protein>
<keyword evidence="1" id="KW-0472">Membrane</keyword>
<dbReference type="InterPro" id="IPR016174">
    <property type="entry name" value="Di-haem_cyt_TM"/>
</dbReference>
<dbReference type="EMBL" id="JAGIOE010000001">
    <property type="protein sequence ID" value="MBP2373423.1"/>
    <property type="molecule type" value="Genomic_DNA"/>
</dbReference>
<evidence type="ECO:0000256" key="1">
    <source>
        <dbReference type="SAM" id="Phobius"/>
    </source>
</evidence>
<keyword evidence="1" id="KW-1133">Transmembrane helix</keyword>
<sequence>MTARSTPKKQATNTWARAGIIAGSLVVLLVIAVFVARWLVGLESVKTWLETYTGHSALPTGAPVGFPAWLGWQHFLNVFFLVLIVRTGWQVRTNTRPAAHWVRNNKGLVRTKGAPTKISLDLWFHLTLDALWVLNGIVFIIVLFISGQWVRIVPTSWDIFPNALSAGLQYLSLDWPTETGWVNYNALQVLAYFVTVFIAAPLAIATGLRMSGAWPKQAKALNKAYPMELARALHFPVMIYFVAFTVVHVALVLATGVLRNLNHMYAANDSAGFAGLIIFAVSIVVIVGVWFLAQPVFLRPLASLTGKVGK</sequence>
<organism evidence="2 3">
    <name type="scientific">Paeniglutamicibacter psychrophenolicus</name>
    <dbReference type="NCBI Taxonomy" id="257454"/>
    <lineage>
        <taxon>Bacteria</taxon>
        <taxon>Bacillati</taxon>
        <taxon>Actinomycetota</taxon>
        <taxon>Actinomycetes</taxon>
        <taxon>Micrococcales</taxon>
        <taxon>Micrococcaceae</taxon>
        <taxon>Paeniglutamicibacter</taxon>
    </lineage>
</organism>
<feature type="transmembrane region" description="Helical" evidence="1">
    <location>
        <begin position="20"/>
        <end position="40"/>
    </location>
</feature>
<proteinExistence type="predicted"/>
<keyword evidence="3" id="KW-1185">Reference proteome</keyword>
<feature type="transmembrane region" description="Helical" evidence="1">
    <location>
        <begin position="122"/>
        <end position="145"/>
    </location>
</feature>
<dbReference type="Proteomes" id="UP000766570">
    <property type="component" value="Unassembled WGS sequence"/>
</dbReference>
<reference evidence="2 3" key="1">
    <citation type="submission" date="2021-03" db="EMBL/GenBank/DDBJ databases">
        <title>Sequencing the genomes of 1000 actinobacteria strains.</title>
        <authorList>
            <person name="Klenk H.-P."/>
        </authorList>
    </citation>
    <scope>NUCLEOTIDE SEQUENCE [LARGE SCALE GENOMIC DNA]</scope>
    <source>
        <strain evidence="2 3">DSM 15454</strain>
    </source>
</reference>
<comment type="caution">
    <text evidence="2">The sequence shown here is derived from an EMBL/GenBank/DDBJ whole genome shotgun (WGS) entry which is preliminary data.</text>
</comment>
<dbReference type="RefSeq" id="WP_209906607.1">
    <property type="nucleotide sequence ID" value="NZ_BAAAMI010000005.1"/>
</dbReference>